<evidence type="ECO:0000313" key="1">
    <source>
        <dbReference type="EMBL" id="HGM58591.1"/>
    </source>
</evidence>
<dbReference type="AlphaFoldDB" id="A0A7C4HDU1"/>
<comment type="caution">
    <text evidence="1">The sequence shown here is derived from an EMBL/GenBank/DDBJ whole genome shotgun (WGS) entry which is preliminary data.</text>
</comment>
<dbReference type="EMBL" id="DTBJ01000022">
    <property type="protein sequence ID" value="HGM58591.1"/>
    <property type="molecule type" value="Genomic_DNA"/>
</dbReference>
<protein>
    <submittedName>
        <fullName evidence="1">Uncharacterized protein</fullName>
    </submittedName>
</protein>
<reference evidence="1" key="1">
    <citation type="journal article" date="2020" name="mSystems">
        <title>Genome- and Community-Level Interaction Insights into Carbon Utilization and Element Cycling Functions of Hydrothermarchaeota in Hydrothermal Sediment.</title>
        <authorList>
            <person name="Zhou Z."/>
            <person name="Liu Y."/>
            <person name="Xu W."/>
            <person name="Pan J."/>
            <person name="Luo Z.H."/>
            <person name="Li M."/>
        </authorList>
    </citation>
    <scope>NUCLEOTIDE SEQUENCE [LARGE SCALE GENOMIC DNA]</scope>
    <source>
        <strain evidence="1">SpSt-642</strain>
    </source>
</reference>
<accession>A0A7C4HDU1</accession>
<gene>
    <name evidence="1" type="ORF">ENU14_03255</name>
</gene>
<organism evidence="1">
    <name type="scientific">Staphylothermus marinus</name>
    <dbReference type="NCBI Taxonomy" id="2280"/>
    <lineage>
        <taxon>Archaea</taxon>
        <taxon>Thermoproteota</taxon>
        <taxon>Thermoprotei</taxon>
        <taxon>Desulfurococcales</taxon>
        <taxon>Desulfurococcaceae</taxon>
        <taxon>Staphylothermus</taxon>
    </lineage>
</organism>
<name>A0A7C4HDU1_STAMA</name>
<sequence>MYRKPIVVAVHDPKWFMKVLNILRSRGIDFSVFSDIDSIPYYSVLYTDHYYYVEITKNRRDIEVIYDSDRTCTGLEKAILASLSKTKYNSVIVGIDPGKNPYYVILGDEEILEHGYVFQEDIGEFLNNKLKCYPSVKRVIRVGGGFNGLKIVLMIKNRVNASVEIVDESIEGIPLDYLFRDKNTRRINHRFKNRDIYSALKIALCEGIEVE</sequence>
<proteinExistence type="predicted"/>